<feature type="domain" description="DUF4145" evidence="3">
    <location>
        <begin position="20"/>
        <end position="107"/>
    </location>
</feature>
<dbReference type="RefSeq" id="WP_257452478.1">
    <property type="nucleotide sequence ID" value="NZ_JANIPJ010000032.1"/>
</dbReference>
<evidence type="ECO:0000313" key="5">
    <source>
        <dbReference type="Proteomes" id="UP001141950"/>
    </source>
</evidence>
<feature type="region of interest" description="Disordered" evidence="1">
    <location>
        <begin position="207"/>
        <end position="237"/>
    </location>
</feature>
<organism evidence="4 5">
    <name type="scientific">Paenibacillus soyae</name>
    <dbReference type="NCBI Taxonomy" id="2969249"/>
    <lineage>
        <taxon>Bacteria</taxon>
        <taxon>Bacillati</taxon>
        <taxon>Bacillota</taxon>
        <taxon>Bacilli</taxon>
        <taxon>Bacillales</taxon>
        <taxon>Paenibacillaceae</taxon>
        <taxon>Paenibacillus</taxon>
    </lineage>
</organism>
<gene>
    <name evidence="4" type="ORF">NQZ67_27930</name>
</gene>
<dbReference type="Gene3D" id="1.10.10.10">
    <property type="entry name" value="Winged helix-like DNA-binding domain superfamily/Winged helix DNA-binding domain"/>
    <property type="match status" value="1"/>
</dbReference>
<evidence type="ECO:0000313" key="4">
    <source>
        <dbReference type="EMBL" id="MCR2807727.1"/>
    </source>
</evidence>
<feature type="domain" description="RNA polymerase sigma-70 region 4" evidence="2">
    <location>
        <begin position="770"/>
        <end position="804"/>
    </location>
</feature>
<comment type="caution">
    <text evidence="4">The sequence shown here is derived from an EMBL/GenBank/DDBJ whole genome shotgun (WGS) entry which is preliminary data.</text>
</comment>
<sequence>MSSFHFLEQIHDRLATLTKNAEQTLWSNPRSTLVGARLFGEELATYVSKEERIEPVYSIKQVERLQKLSQQEVISNEIRSSFEWLRMNGNAAAHDPKEVPIDLALTAHRQMFELASWFAEVYGPLSIEIPAYAMPTFTMESDNKEKSESKGSTNDIVISEQFQKLLNEQLESKLLPTLDEKFRDLQESFIRIAGNLEKWSKGAEKPINSETKVEVQSEGQQEPEVYRDDEEPSPSITDQAGMEIADFLMAKSFEVLDKRGNNGALWVMGGWEHKDFLFSLKSLGFYFRFARNGSQSTKRKPAWFLTGKDSSELRMIGPNFPTNGQTTPIIQDAENEIAVTVEEVEIISPKETNLAVEVTSASTVVNSEEPTDNVIPPEALRAVSMEAYAPSRLSDIASKLGVNVFQDWREEKLQELYRSQPKLLHDVLVQLWFFGFRFEGELSRFIKLEPHVAREELSGLSDAELKDMLPIDVVRLLERYGIRRASQLNGIPLRSLEWLLRSRYDDVMSIIEQHKVSAHSTPDDQRHENPIQSDLPKVIRFKDAEVVCAEPIAGMLISRLPISGCNALMNGLIMLKKDYVVADLPSDLSILAQLIKGVGERAIEKFFVQLKPIAEGNVTPLIGSEPFASVTEEDLQIKVSDCGEIRWNNLMLPLDESDLDMPLEPEFYSKCAKLIEALHGDGITKLGDLPAYLVELKRFSGVGVTAIDKFVVQLQIRLEHYRSKLAIQQKWVSMTPRERIDYSFNQLFEKWGRMWTDEAISSNRNMALMYFRWSESREGQKITLEQTGNVYNLTRERVRQIIRNVNGSLQPDLIDVSRALKEACALQNDFCFFKLNVSDVFFHELAVEALEYSGLTYVEEHGWWTIWEQERLQNVVEEMKQHLLSVLKGKLVTQEEIRGELDHIASELAVPSDFKVDVTNDLFNMTVDGYYYLKNAKKHDLVEMVFRQYPNGIEIYKRAGELLEKANRIKPDTFEKDRDFTSVVGRDEFADRAYLWGRGLYIHSSFVSSRPELIEKISNKALQLLEQRSPISVGRLYQLFSSELMESDIPNEYALYTMLRKEGSDQLAPLKFPHIWHKDDAFQLTNGELIKMFIREQQAAQTLESLRDEFVIKRGWKEFTLTFSITTDADFVNEDLGVIGLREFYPLLGSDLEIINDKLSVMLQQWGVIHISKLFEECEADCQRLGIRTTYLLYDLLQGQEQSKFRFVRYPLISSADQPIEEVTLQSIIEQFILEQEAEVPRELVFQWVTEEVGATETTLDSVLSRSKLIYYYSYGQFGEYIHRGHLGWTEDQESDVVNLIERLITAKQEDKYGYVKADEVLLTDQLPILKNALPWTLDLVVDYVRKSGKFRQLGSYDEIIVSIQNERVQNETDWIAYVLETEFNGNSLTKDFQQRLAELRYSSDGRFLIETLNLLERAQAPFFISGERIQLKQ</sequence>
<dbReference type="InterPro" id="IPR036388">
    <property type="entry name" value="WH-like_DNA-bd_sf"/>
</dbReference>
<dbReference type="InterPro" id="IPR025285">
    <property type="entry name" value="DUF4145"/>
</dbReference>
<evidence type="ECO:0000259" key="2">
    <source>
        <dbReference type="Pfam" id="PF04545"/>
    </source>
</evidence>
<dbReference type="InterPro" id="IPR007630">
    <property type="entry name" value="RNA_pol_sigma70_r4"/>
</dbReference>
<name>A0A9X2SE17_9BACL</name>
<proteinExistence type="predicted"/>
<dbReference type="GO" id="GO:0006352">
    <property type="term" value="P:DNA-templated transcription initiation"/>
    <property type="evidence" value="ECO:0007669"/>
    <property type="project" value="InterPro"/>
</dbReference>
<keyword evidence="5" id="KW-1185">Reference proteome</keyword>
<accession>A0A9X2SE17</accession>
<evidence type="ECO:0000256" key="1">
    <source>
        <dbReference type="SAM" id="MobiDB-lite"/>
    </source>
</evidence>
<dbReference type="Pfam" id="PF04545">
    <property type="entry name" value="Sigma70_r4"/>
    <property type="match status" value="1"/>
</dbReference>
<reference evidence="4" key="1">
    <citation type="submission" date="2022-08" db="EMBL/GenBank/DDBJ databases">
        <title>The genomic sequence of strain Paenibacillus sp. SCIV0701.</title>
        <authorList>
            <person name="Zhao H."/>
        </authorList>
    </citation>
    <scope>NUCLEOTIDE SEQUENCE</scope>
    <source>
        <strain evidence="4">SCIV0701</strain>
    </source>
</reference>
<evidence type="ECO:0000259" key="3">
    <source>
        <dbReference type="Pfam" id="PF13643"/>
    </source>
</evidence>
<dbReference type="Proteomes" id="UP001141950">
    <property type="component" value="Unassembled WGS sequence"/>
</dbReference>
<dbReference type="EMBL" id="JANIPJ010000032">
    <property type="protein sequence ID" value="MCR2807727.1"/>
    <property type="molecule type" value="Genomic_DNA"/>
</dbReference>
<dbReference type="Pfam" id="PF13643">
    <property type="entry name" value="DUF4145"/>
    <property type="match status" value="1"/>
</dbReference>
<protein>
    <submittedName>
        <fullName evidence="4">DUF4145 domain-containing protein</fullName>
    </submittedName>
</protein>
<dbReference type="GO" id="GO:0003700">
    <property type="term" value="F:DNA-binding transcription factor activity"/>
    <property type="evidence" value="ECO:0007669"/>
    <property type="project" value="InterPro"/>
</dbReference>